<dbReference type="AlphaFoldDB" id="A0A1V4AG78"/>
<feature type="compositionally biased region" description="Basic and acidic residues" evidence="1">
    <location>
        <begin position="419"/>
        <end position="435"/>
    </location>
</feature>
<organism evidence="2 3">
    <name type="scientific">Streptomyces tsukubensis</name>
    <dbReference type="NCBI Taxonomy" id="83656"/>
    <lineage>
        <taxon>Bacteria</taxon>
        <taxon>Bacillati</taxon>
        <taxon>Actinomycetota</taxon>
        <taxon>Actinomycetes</taxon>
        <taxon>Kitasatosporales</taxon>
        <taxon>Streptomycetaceae</taxon>
        <taxon>Streptomyces</taxon>
    </lineage>
</organism>
<dbReference type="EMBL" id="MVFC01000001">
    <property type="protein sequence ID" value="OON83026.1"/>
    <property type="molecule type" value="Genomic_DNA"/>
</dbReference>
<dbReference type="Gene3D" id="3.40.50.300">
    <property type="entry name" value="P-loop containing nucleotide triphosphate hydrolases"/>
    <property type="match status" value="1"/>
</dbReference>
<dbReference type="Pfam" id="PF17784">
    <property type="entry name" value="Sulfotransfer_4"/>
    <property type="match status" value="2"/>
</dbReference>
<comment type="caution">
    <text evidence="2">The sequence shown here is derived from an EMBL/GenBank/DDBJ whole genome shotgun (WGS) entry which is preliminary data.</text>
</comment>
<feature type="region of interest" description="Disordered" evidence="1">
    <location>
        <begin position="415"/>
        <end position="435"/>
    </location>
</feature>
<dbReference type="PANTHER" id="PTHR36978">
    <property type="entry name" value="P-LOOP CONTAINING NUCLEOTIDE TRIPHOSPHATE HYDROLASE"/>
    <property type="match status" value="1"/>
</dbReference>
<reference evidence="2 3" key="1">
    <citation type="submission" date="2017-02" db="EMBL/GenBank/DDBJ databases">
        <title>Draft Genome Sequence of Streptomyces tsukubaensis F601, a Producer of the immunosuppressant tacrolimus FK506.</title>
        <authorList>
            <person name="Zong G."/>
            <person name="Zhong C."/>
            <person name="Fu J."/>
            <person name="Qin R."/>
            <person name="Cao G."/>
        </authorList>
    </citation>
    <scope>NUCLEOTIDE SEQUENCE [LARGE SCALE GENOMIC DNA]</scope>
    <source>
        <strain evidence="2 3">F601</strain>
    </source>
</reference>
<dbReference type="PANTHER" id="PTHR36978:SF4">
    <property type="entry name" value="P-LOOP CONTAINING NUCLEOSIDE TRIPHOSPHATE HYDROLASE PROTEIN"/>
    <property type="match status" value="1"/>
</dbReference>
<accession>A0A1V4AG78</accession>
<protein>
    <recommendedName>
        <fullName evidence="4">Sulfotransferase family protein</fullName>
    </recommendedName>
</protein>
<name>A0A1V4AG78_9ACTN</name>
<gene>
    <name evidence="2" type="ORF">B1H18_01510</name>
</gene>
<dbReference type="InterPro" id="IPR027417">
    <property type="entry name" value="P-loop_NTPase"/>
</dbReference>
<evidence type="ECO:0008006" key="4">
    <source>
        <dbReference type="Google" id="ProtNLM"/>
    </source>
</evidence>
<proteinExistence type="predicted"/>
<evidence type="ECO:0000256" key="1">
    <source>
        <dbReference type="SAM" id="MobiDB-lite"/>
    </source>
</evidence>
<dbReference type="STRING" id="83656.B1H18_01510"/>
<keyword evidence="3" id="KW-1185">Reference proteome</keyword>
<dbReference type="SUPFAM" id="SSF52540">
    <property type="entry name" value="P-loop containing nucleoside triphosphate hydrolases"/>
    <property type="match status" value="1"/>
</dbReference>
<dbReference type="Proteomes" id="UP000190539">
    <property type="component" value="Unassembled WGS sequence"/>
</dbReference>
<evidence type="ECO:0000313" key="2">
    <source>
        <dbReference type="EMBL" id="OON83026.1"/>
    </source>
</evidence>
<evidence type="ECO:0000313" key="3">
    <source>
        <dbReference type="Proteomes" id="UP000190539"/>
    </source>
</evidence>
<sequence length="435" mass="48482">MELVFRTVGERTSRLSLDLALAHVKPQRAHVVSDVKPFARTVRRMLRELDHRCSHVVFVDADCLILEDLRPFLDVNDLPCVDCYGHDRFRGRVHGGARISRIDVVRGMGTWLKPLERRSTVLWPEGYLVGAVLRDLGLFWQYKHFPLLHDHFQRYTDIFRKYALWQLRSREGVKRRHLERSAAGWGPDAEFVVARHALRHAAGSVSDDAEPREIGEYIRSLPRIAPAEVAGLGLVDQDGEARAEDITAALAAAPSRFGPPPGRCKVFGVGLPGTGTQSLSRALHTLGFSALHDPGGEGGERLGGVSEPGAAWPSLLAHYDGMTGMAAAHRFRELDRRWPGSKFVLTVRDEESWSRWWGGSSRTQRGGGRPLSGYRDHVRRLTEYFAGRQDDLLVLDVAGGEGYEKLAPFLGTAVPDQAFPHRGERRAARSEGDSL</sequence>
<dbReference type="InterPro" id="IPR040632">
    <property type="entry name" value="Sulfotransfer_4"/>
</dbReference>